<feature type="compositionally biased region" description="Basic and acidic residues" evidence="1">
    <location>
        <begin position="24"/>
        <end position="38"/>
    </location>
</feature>
<sequence length="65" mass="7441">HTDVHASKQNVKKQALRRTPRKVLKTESKDASEHKNKDIVKSLSQHIKISKDVQITKEVRKGKGK</sequence>
<feature type="region of interest" description="Disordered" evidence="1">
    <location>
        <begin position="1"/>
        <end position="38"/>
    </location>
</feature>
<accession>A0AAV1DFB5</accession>
<evidence type="ECO:0000313" key="2">
    <source>
        <dbReference type="EMBL" id="CAI9106559.1"/>
    </source>
</evidence>
<proteinExistence type="predicted"/>
<evidence type="ECO:0000256" key="1">
    <source>
        <dbReference type="SAM" id="MobiDB-lite"/>
    </source>
</evidence>
<dbReference type="AlphaFoldDB" id="A0AAV1DFB5"/>
<organism evidence="2 3">
    <name type="scientific">Oldenlandia corymbosa var. corymbosa</name>
    <dbReference type="NCBI Taxonomy" id="529605"/>
    <lineage>
        <taxon>Eukaryota</taxon>
        <taxon>Viridiplantae</taxon>
        <taxon>Streptophyta</taxon>
        <taxon>Embryophyta</taxon>
        <taxon>Tracheophyta</taxon>
        <taxon>Spermatophyta</taxon>
        <taxon>Magnoliopsida</taxon>
        <taxon>eudicotyledons</taxon>
        <taxon>Gunneridae</taxon>
        <taxon>Pentapetalae</taxon>
        <taxon>asterids</taxon>
        <taxon>lamiids</taxon>
        <taxon>Gentianales</taxon>
        <taxon>Rubiaceae</taxon>
        <taxon>Rubioideae</taxon>
        <taxon>Spermacoceae</taxon>
        <taxon>Hedyotis-Oldenlandia complex</taxon>
        <taxon>Oldenlandia</taxon>
    </lineage>
</organism>
<feature type="compositionally biased region" description="Basic residues" evidence="1">
    <location>
        <begin position="10"/>
        <end position="23"/>
    </location>
</feature>
<keyword evidence="3" id="KW-1185">Reference proteome</keyword>
<evidence type="ECO:0000313" key="3">
    <source>
        <dbReference type="Proteomes" id="UP001161247"/>
    </source>
</evidence>
<feature type="non-terminal residue" evidence="2">
    <location>
        <position position="1"/>
    </location>
</feature>
<dbReference type="Proteomes" id="UP001161247">
    <property type="component" value="Chromosome 5"/>
</dbReference>
<reference evidence="2" key="1">
    <citation type="submission" date="2023-03" db="EMBL/GenBank/DDBJ databases">
        <authorList>
            <person name="Julca I."/>
        </authorList>
    </citation>
    <scope>NUCLEOTIDE SEQUENCE</scope>
</reference>
<feature type="non-terminal residue" evidence="2">
    <location>
        <position position="65"/>
    </location>
</feature>
<gene>
    <name evidence="2" type="ORF">OLC1_LOCUS15039</name>
</gene>
<name>A0AAV1DFB5_OLDCO</name>
<dbReference type="EMBL" id="OX459122">
    <property type="protein sequence ID" value="CAI9106559.1"/>
    <property type="molecule type" value="Genomic_DNA"/>
</dbReference>
<protein>
    <submittedName>
        <fullName evidence="2">OLC1v1005746C1</fullName>
    </submittedName>
</protein>